<dbReference type="Proteomes" id="UP000271974">
    <property type="component" value="Unassembled WGS sequence"/>
</dbReference>
<name>A0A3S1A3W2_ELYCH</name>
<dbReference type="OrthoDB" id="166907at2759"/>
<evidence type="ECO:0000256" key="5">
    <source>
        <dbReference type="ARBA" id="ARBA00020264"/>
    </source>
</evidence>
<dbReference type="Pfam" id="PF10483">
    <property type="entry name" value="Elong_Iki1"/>
    <property type="match status" value="2"/>
</dbReference>
<protein>
    <recommendedName>
        <fullName evidence="5">Elongator complex protein 5</fullName>
    </recommendedName>
</protein>
<dbReference type="GO" id="GO:0033588">
    <property type="term" value="C:elongator holoenzyme complex"/>
    <property type="evidence" value="ECO:0007669"/>
    <property type="project" value="InterPro"/>
</dbReference>
<comment type="pathway">
    <text evidence="3">tRNA modification; 5-methoxycarbonylmethyl-2-thiouridine-tRNA biosynthesis.</text>
</comment>
<dbReference type="Gene3D" id="3.40.50.300">
    <property type="entry name" value="P-loop containing nucleotide triphosphate hydrolases"/>
    <property type="match status" value="1"/>
</dbReference>
<dbReference type="InterPro" id="IPR019519">
    <property type="entry name" value="Elp5"/>
</dbReference>
<dbReference type="UniPathway" id="UPA00988"/>
<dbReference type="GO" id="GO:0000049">
    <property type="term" value="F:tRNA binding"/>
    <property type="evidence" value="ECO:0007669"/>
    <property type="project" value="TreeGrafter"/>
</dbReference>
<evidence type="ECO:0000256" key="7">
    <source>
        <dbReference type="ARBA" id="ARBA00022694"/>
    </source>
</evidence>
<evidence type="ECO:0000313" key="11">
    <source>
        <dbReference type="Proteomes" id="UP000271974"/>
    </source>
</evidence>
<proteinExistence type="inferred from homology"/>
<evidence type="ECO:0000256" key="9">
    <source>
        <dbReference type="SAM" id="MobiDB-lite"/>
    </source>
</evidence>
<organism evidence="10 11">
    <name type="scientific">Elysia chlorotica</name>
    <name type="common">Eastern emerald elysia</name>
    <name type="synonym">Sea slug</name>
    <dbReference type="NCBI Taxonomy" id="188477"/>
    <lineage>
        <taxon>Eukaryota</taxon>
        <taxon>Metazoa</taxon>
        <taxon>Spiralia</taxon>
        <taxon>Lophotrochozoa</taxon>
        <taxon>Mollusca</taxon>
        <taxon>Gastropoda</taxon>
        <taxon>Heterobranchia</taxon>
        <taxon>Euthyneura</taxon>
        <taxon>Panpulmonata</taxon>
        <taxon>Sacoglossa</taxon>
        <taxon>Placobranchoidea</taxon>
        <taxon>Plakobranchidae</taxon>
        <taxon>Elysia</taxon>
    </lineage>
</organism>
<evidence type="ECO:0000256" key="6">
    <source>
        <dbReference type="ARBA" id="ARBA00022490"/>
    </source>
</evidence>
<dbReference type="GO" id="GO:0005829">
    <property type="term" value="C:cytosol"/>
    <property type="evidence" value="ECO:0007669"/>
    <property type="project" value="TreeGrafter"/>
</dbReference>
<dbReference type="GO" id="GO:0002098">
    <property type="term" value="P:tRNA wobble uridine modification"/>
    <property type="evidence" value="ECO:0007669"/>
    <property type="project" value="InterPro"/>
</dbReference>
<evidence type="ECO:0000256" key="3">
    <source>
        <dbReference type="ARBA" id="ARBA00005043"/>
    </source>
</evidence>
<feature type="region of interest" description="Disordered" evidence="9">
    <location>
        <begin position="208"/>
        <end position="228"/>
    </location>
</feature>
<evidence type="ECO:0000313" key="10">
    <source>
        <dbReference type="EMBL" id="RUS89974.1"/>
    </source>
</evidence>
<dbReference type="InterPro" id="IPR027417">
    <property type="entry name" value="P-loop_NTPase"/>
</dbReference>
<keyword evidence="11" id="KW-1185">Reference proteome</keyword>
<dbReference type="GO" id="GO:0005634">
    <property type="term" value="C:nucleus"/>
    <property type="evidence" value="ECO:0007669"/>
    <property type="project" value="UniProtKB-SubCell"/>
</dbReference>
<keyword evidence="8" id="KW-0539">Nucleus</keyword>
<dbReference type="AlphaFoldDB" id="A0A3S1A3W2"/>
<dbReference type="CDD" id="cd19496">
    <property type="entry name" value="Elp5"/>
    <property type="match status" value="1"/>
</dbReference>
<feature type="compositionally biased region" description="Acidic residues" evidence="9">
    <location>
        <begin position="268"/>
        <end position="286"/>
    </location>
</feature>
<keyword evidence="6" id="KW-0963">Cytoplasm</keyword>
<accession>A0A3S1A3W2</accession>
<dbReference type="PANTHER" id="PTHR15641">
    <property type="entry name" value="ELONGATOR COMPLEX PROTEIN 5"/>
    <property type="match status" value="1"/>
</dbReference>
<dbReference type="PANTHER" id="PTHR15641:SF1">
    <property type="entry name" value="ELONGATOR COMPLEX PROTEIN 5"/>
    <property type="match status" value="1"/>
</dbReference>
<reference evidence="10 11" key="1">
    <citation type="submission" date="2019-01" db="EMBL/GenBank/DDBJ databases">
        <title>A draft genome assembly of the solar-powered sea slug Elysia chlorotica.</title>
        <authorList>
            <person name="Cai H."/>
            <person name="Li Q."/>
            <person name="Fang X."/>
            <person name="Li J."/>
            <person name="Curtis N.E."/>
            <person name="Altenburger A."/>
            <person name="Shibata T."/>
            <person name="Feng M."/>
            <person name="Maeda T."/>
            <person name="Schwartz J.A."/>
            <person name="Shigenobu S."/>
            <person name="Lundholm N."/>
            <person name="Nishiyama T."/>
            <person name="Yang H."/>
            <person name="Hasebe M."/>
            <person name="Li S."/>
            <person name="Pierce S.K."/>
            <person name="Wang J."/>
        </authorList>
    </citation>
    <scope>NUCLEOTIDE SEQUENCE [LARGE SCALE GENOMIC DNA]</scope>
    <source>
        <strain evidence="10">EC2010</strain>
        <tissue evidence="10">Whole organism of an adult</tissue>
    </source>
</reference>
<dbReference type="EMBL" id="RQTK01000043">
    <property type="protein sequence ID" value="RUS89974.1"/>
    <property type="molecule type" value="Genomic_DNA"/>
</dbReference>
<evidence type="ECO:0000256" key="1">
    <source>
        <dbReference type="ARBA" id="ARBA00004123"/>
    </source>
</evidence>
<evidence type="ECO:0000256" key="4">
    <source>
        <dbReference type="ARBA" id="ARBA00009567"/>
    </source>
</evidence>
<evidence type="ECO:0000256" key="2">
    <source>
        <dbReference type="ARBA" id="ARBA00004496"/>
    </source>
</evidence>
<sequence length="286" mass="32112">MLEDLLKGLEKSRLVLITDSVECNGRHLLLNWVESALKRCEKLVLLCFERPPDFFLNWIQPQLRPKLVCIDGNKDRDESGEMTFSLAAVLETVAQDQDVPSCVVVDSLTLPILMRPTPVTCRQLHRLTTSEHVTQVVALVHRDVTDQHACGLLEHQASTVLDLLPSIAGGAHACHIRHCRHTGKVFRTKESFAFDESFHIERISPVKATTELQKTPEPASKESDPTADLDLSFKLQLSDSEREARSQVVLPYLKDGSTETSTSKILYEADEADDFDEEDPDDDLNI</sequence>
<evidence type="ECO:0000256" key="8">
    <source>
        <dbReference type="ARBA" id="ARBA00023242"/>
    </source>
</evidence>
<comment type="similarity">
    <text evidence="4">Belongs to the ELP5 family.</text>
</comment>
<comment type="caution">
    <text evidence="10">The sequence shown here is derived from an EMBL/GenBank/DDBJ whole genome shotgun (WGS) entry which is preliminary data.</text>
</comment>
<gene>
    <name evidence="10" type="ORF">EGW08_002241</name>
</gene>
<keyword evidence="7" id="KW-0819">tRNA processing</keyword>
<dbReference type="STRING" id="188477.A0A3S1A3W2"/>
<feature type="region of interest" description="Disordered" evidence="9">
    <location>
        <begin position="257"/>
        <end position="286"/>
    </location>
</feature>
<comment type="subcellular location">
    <subcellularLocation>
        <location evidence="2">Cytoplasm</location>
    </subcellularLocation>
    <subcellularLocation>
        <location evidence="1">Nucleus</location>
    </subcellularLocation>
</comment>